<evidence type="ECO:0000313" key="4">
    <source>
        <dbReference type="Proteomes" id="UP000194236"/>
    </source>
</evidence>
<dbReference type="AlphaFoldDB" id="A0A1Y3AQ83"/>
<organism evidence="3 4">
    <name type="scientific">Euroglyphus maynei</name>
    <name type="common">Mayne's house dust mite</name>
    <dbReference type="NCBI Taxonomy" id="6958"/>
    <lineage>
        <taxon>Eukaryota</taxon>
        <taxon>Metazoa</taxon>
        <taxon>Ecdysozoa</taxon>
        <taxon>Arthropoda</taxon>
        <taxon>Chelicerata</taxon>
        <taxon>Arachnida</taxon>
        <taxon>Acari</taxon>
        <taxon>Acariformes</taxon>
        <taxon>Sarcoptiformes</taxon>
        <taxon>Astigmata</taxon>
        <taxon>Psoroptidia</taxon>
        <taxon>Analgoidea</taxon>
        <taxon>Pyroglyphidae</taxon>
        <taxon>Pyroglyphinae</taxon>
        <taxon>Euroglyphus</taxon>
    </lineage>
</organism>
<comment type="caution">
    <text evidence="3">The sequence shown here is derived from an EMBL/GenBank/DDBJ whole genome shotgun (WGS) entry which is preliminary data.</text>
</comment>
<dbReference type="GO" id="GO:0005886">
    <property type="term" value="C:plasma membrane"/>
    <property type="evidence" value="ECO:0007669"/>
    <property type="project" value="TreeGrafter"/>
</dbReference>
<dbReference type="EMBL" id="MUJZ01064931">
    <property type="protein sequence ID" value="OTF70610.1"/>
    <property type="molecule type" value="Genomic_DNA"/>
</dbReference>
<feature type="domain" description="Peptidase M13 C-terminal" evidence="2">
    <location>
        <begin position="29"/>
        <end position="105"/>
    </location>
</feature>
<dbReference type="Gene3D" id="3.40.390.10">
    <property type="entry name" value="Collagenase (Catalytic Domain)"/>
    <property type="match status" value="2"/>
</dbReference>
<dbReference type="PROSITE" id="PS51885">
    <property type="entry name" value="NEPRILYSIN"/>
    <property type="match status" value="1"/>
</dbReference>
<gene>
    <name evidence="3" type="ORF">BLA29_013521</name>
</gene>
<dbReference type="PANTHER" id="PTHR11733">
    <property type="entry name" value="ZINC METALLOPROTEASE FAMILY M13 NEPRILYSIN-RELATED"/>
    <property type="match status" value="1"/>
</dbReference>
<dbReference type="PANTHER" id="PTHR11733:SF167">
    <property type="entry name" value="FI17812P1-RELATED"/>
    <property type="match status" value="1"/>
</dbReference>
<accession>A0A1Y3AQ83</accession>
<evidence type="ECO:0000313" key="3">
    <source>
        <dbReference type="EMBL" id="OTF70610.1"/>
    </source>
</evidence>
<name>A0A1Y3AQ83_EURMA</name>
<dbReference type="Pfam" id="PF01431">
    <property type="entry name" value="Peptidase_M13"/>
    <property type="match status" value="2"/>
</dbReference>
<reference evidence="3 4" key="1">
    <citation type="submission" date="2017-03" db="EMBL/GenBank/DDBJ databases">
        <title>Genome Survey of Euroglyphus maynei.</title>
        <authorList>
            <person name="Arlian L.G."/>
            <person name="Morgan M.S."/>
            <person name="Rider S.D."/>
        </authorList>
    </citation>
    <scope>NUCLEOTIDE SEQUENCE [LARGE SCALE GENOMIC DNA]</scope>
    <source>
        <strain evidence="3">Arlian Lab</strain>
        <tissue evidence="3">Whole body</tissue>
    </source>
</reference>
<dbReference type="InterPro" id="IPR024079">
    <property type="entry name" value="MetalloPept_cat_dom_sf"/>
</dbReference>
<evidence type="ECO:0000256" key="1">
    <source>
        <dbReference type="ARBA" id="ARBA00007357"/>
    </source>
</evidence>
<dbReference type="SUPFAM" id="SSF55486">
    <property type="entry name" value="Metalloproteases ('zincins'), catalytic domain"/>
    <property type="match status" value="1"/>
</dbReference>
<evidence type="ECO:0000259" key="2">
    <source>
        <dbReference type="Pfam" id="PF01431"/>
    </source>
</evidence>
<dbReference type="GO" id="GO:0004222">
    <property type="term" value="F:metalloendopeptidase activity"/>
    <property type="evidence" value="ECO:0007669"/>
    <property type="project" value="InterPro"/>
</dbReference>
<dbReference type="InterPro" id="IPR018497">
    <property type="entry name" value="Peptidase_M13_C"/>
</dbReference>
<feature type="domain" description="Peptidase M13 C-terminal" evidence="2">
    <location>
        <begin position="3"/>
        <end position="28"/>
    </location>
</feature>
<comment type="similarity">
    <text evidence="1">Belongs to the peptidase M13 family.</text>
</comment>
<sequence length="105" mass="12148">MLPLFDAELPFYVNYAKLGAIIGHEIMHECLIEQYSDYSEHSYGIIKNNTLNEDIADNGGLHFAYEAYRSELKRIDDLKQKPKLLPRLVAKNITIEQIFFLSKAQ</sequence>
<dbReference type="InterPro" id="IPR000718">
    <property type="entry name" value="Peptidase_M13"/>
</dbReference>
<proteinExistence type="inferred from homology"/>
<feature type="non-terminal residue" evidence="3">
    <location>
        <position position="105"/>
    </location>
</feature>
<protein>
    <recommendedName>
        <fullName evidence="2">Peptidase M13 C-terminal domain-containing protein</fullName>
    </recommendedName>
</protein>
<dbReference type="OrthoDB" id="6435367at2759"/>
<dbReference type="GO" id="GO:0016485">
    <property type="term" value="P:protein processing"/>
    <property type="evidence" value="ECO:0007669"/>
    <property type="project" value="TreeGrafter"/>
</dbReference>
<dbReference type="Proteomes" id="UP000194236">
    <property type="component" value="Unassembled WGS sequence"/>
</dbReference>
<keyword evidence="4" id="KW-1185">Reference proteome</keyword>